<evidence type="ECO:0000313" key="2">
    <source>
        <dbReference type="Proteomes" id="UP000037939"/>
    </source>
</evidence>
<reference evidence="1 2" key="1">
    <citation type="submission" date="2015-07" db="EMBL/GenBank/DDBJ databases">
        <title>Draft genome sequence of the Amantichitinum ursilacus IGB-41, a new chitin-degrading bacterium.</title>
        <authorList>
            <person name="Kirstahler P."/>
            <person name="Guenther M."/>
            <person name="Grumaz C."/>
            <person name="Rupp S."/>
            <person name="Zibek S."/>
            <person name="Sohn K."/>
        </authorList>
    </citation>
    <scope>NUCLEOTIDE SEQUENCE [LARGE SCALE GENOMIC DNA]</scope>
    <source>
        <strain evidence="1 2">IGB-41</strain>
    </source>
</reference>
<dbReference type="Proteomes" id="UP000037939">
    <property type="component" value="Unassembled WGS sequence"/>
</dbReference>
<name>A0A0N1JTU6_9NEIS</name>
<accession>A0A0N1JTU6</accession>
<organism evidence="1 2">
    <name type="scientific">Amantichitinum ursilacus</name>
    <dbReference type="NCBI Taxonomy" id="857265"/>
    <lineage>
        <taxon>Bacteria</taxon>
        <taxon>Pseudomonadati</taxon>
        <taxon>Pseudomonadota</taxon>
        <taxon>Betaproteobacteria</taxon>
        <taxon>Neisseriales</taxon>
        <taxon>Chitinibacteraceae</taxon>
        <taxon>Amantichitinum</taxon>
    </lineage>
</organism>
<comment type="caution">
    <text evidence="1">The sequence shown here is derived from an EMBL/GenBank/DDBJ whole genome shotgun (WGS) entry which is preliminary data.</text>
</comment>
<evidence type="ECO:0000313" key="1">
    <source>
        <dbReference type="EMBL" id="KPC55386.1"/>
    </source>
</evidence>
<keyword evidence="2" id="KW-1185">Reference proteome</keyword>
<gene>
    <name evidence="1" type="ORF">WG78_01975</name>
</gene>
<protein>
    <submittedName>
        <fullName evidence="1">Uncharacterized protein</fullName>
    </submittedName>
</protein>
<dbReference type="AlphaFoldDB" id="A0A0N1JTU6"/>
<sequence>MIKSLIGTAIAGLVMGVLLKKLVKEKTESTSATPV</sequence>
<dbReference type="EMBL" id="LAQT01000001">
    <property type="protein sequence ID" value="KPC55386.1"/>
    <property type="molecule type" value="Genomic_DNA"/>
</dbReference>
<proteinExistence type="predicted"/>